<dbReference type="Proteomes" id="UP000229362">
    <property type="component" value="Unassembled WGS sequence"/>
</dbReference>
<evidence type="ECO:0000256" key="1">
    <source>
        <dbReference type="ARBA" id="ARBA00023002"/>
    </source>
</evidence>
<dbReference type="InterPro" id="IPR002569">
    <property type="entry name" value="Met_Sox_Rdtase_MsrA_dom"/>
</dbReference>
<dbReference type="GO" id="GO:0008113">
    <property type="term" value="F:peptide-methionine (S)-S-oxide reductase activity"/>
    <property type="evidence" value="ECO:0007669"/>
    <property type="project" value="UniProtKB-UniRule"/>
</dbReference>
<comment type="similarity">
    <text evidence="4">Belongs to the MsrA Met sulfoxide reductase family.</text>
</comment>
<dbReference type="NCBIfam" id="TIGR00401">
    <property type="entry name" value="msrA"/>
    <property type="match status" value="1"/>
</dbReference>
<keyword evidence="1 4" id="KW-0560">Oxidoreductase</keyword>
<dbReference type="InterPro" id="IPR036509">
    <property type="entry name" value="Met_Sox_Rdtase_MsrA_sf"/>
</dbReference>
<dbReference type="SUPFAM" id="SSF55068">
    <property type="entry name" value="Peptide methionine sulfoxide reductase"/>
    <property type="match status" value="1"/>
</dbReference>
<name>A0A2M6W043_9BACT</name>
<sequence>MFGKKKNTSRAIFAGGCFWGVEYYFQKQDGVLETTVGYIGGRTNNPTYQEVCAKTSGHIEALEVVFDADAVSFETLAKLFFEIHDPTQVNRQGPDVGEQYKSAIFYVDEEQKETSKKLIDMLKVQGLDVVTELIPATTFWPAEGYHQEYYEKKGGTPYCHVRIKRFD</sequence>
<dbReference type="HAMAP" id="MF_01401">
    <property type="entry name" value="MsrA"/>
    <property type="match status" value="1"/>
</dbReference>
<comment type="catalytic activity">
    <reaction evidence="3 4">
        <text>[thioredoxin]-disulfide + L-methionine + H2O = L-methionine (S)-S-oxide + [thioredoxin]-dithiol</text>
        <dbReference type="Rhea" id="RHEA:19993"/>
        <dbReference type="Rhea" id="RHEA-COMP:10698"/>
        <dbReference type="Rhea" id="RHEA-COMP:10700"/>
        <dbReference type="ChEBI" id="CHEBI:15377"/>
        <dbReference type="ChEBI" id="CHEBI:29950"/>
        <dbReference type="ChEBI" id="CHEBI:50058"/>
        <dbReference type="ChEBI" id="CHEBI:57844"/>
        <dbReference type="ChEBI" id="CHEBI:58772"/>
        <dbReference type="EC" id="1.8.4.11"/>
    </reaction>
</comment>
<organism evidence="6 7">
    <name type="scientific">Candidatus Magasanikbacteria bacterium CG10_big_fil_rev_8_21_14_0_10_43_6</name>
    <dbReference type="NCBI Taxonomy" id="1974650"/>
    <lineage>
        <taxon>Bacteria</taxon>
        <taxon>Candidatus Magasanikiibacteriota</taxon>
    </lineage>
</organism>
<dbReference type="GO" id="GO:0033744">
    <property type="term" value="F:L-methionine:thioredoxin-disulfide S-oxidoreductase activity"/>
    <property type="evidence" value="ECO:0007669"/>
    <property type="project" value="RHEA"/>
</dbReference>
<feature type="active site" evidence="4">
    <location>
        <position position="17"/>
    </location>
</feature>
<accession>A0A2M6W043</accession>
<evidence type="ECO:0000256" key="3">
    <source>
        <dbReference type="ARBA" id="ARBA00048782"/>
    </source>
</evidence>
<gene>
    <name evidence="4 6" type="primary">msrA</name>
    <name evidence="6" type="ORF">COU33_05030</name>
</gene>
<evidence type="ECO:0000256" key="4">
    <source>
        <dbReference type="HAMAP-Rule" id="MF_01401"/>
    </source>
</evidence>
<dbReference type="EC" id="1.8.4.11" evidence="4"/>
<dbReference type="Pfam" id="PF01625">
    <property type="entry name" value="PMSR"/>
    <property type="match status" value="1"/>
</dbReference>
<proteinExistence type="inferred from homology"/>
<comment type="caution">
    <text evidence="6">The sequence shown here is derived from an EMBL/GenBank/DDBJ whole genome shotgun (WGS) entry which is preliminary data.</text>
</comment>
<evidence type="ECO:0000313" key="7">
    <source>
        <dbReference type="Proteomes" id="UP000229362"/>
    </source>
</evidence>
<evidence type="ECO:0000259" key="5">
    <source>
        <dbReference type="Pfam" id="PF01625"/>
    </source>
</evidence>
<dbReference type="Gene3D" id="3.30.1060.10">
    <property type="entry name" value="Peptide methionine sulphoxide reductase MsrA"/>
    <property type="match status" value="1"/>
</dbReference>
<dbReference type="AlphaFoldDB" id="A0A2M6W043"/>
<dbReference type="PANTHER" id="PTHR43774:SF1">
    <property type="entry name" value="PEPTIDE METHIONINE SULFOXIDE REDUCTASE MSRA 2"/>
    <property type="match status" value="1"/>
</dbReference>
<comment type="catalytic activity">
    <reaction evidence="2 4">
        <text>L-methionyl-[protein] + [thioredoxin]-disulfide + H2O = L-methionyl-(S)-S-oxide-[protein] + [thioredoxin]-dithiol</text>
        <dbReference type="Rhea" id="RHEA:14217"/>
        <dbReference type="Rhea" id="RHEA-COMP:10698"/>
        <dbReference type="Rhea" id="RHEA-COMP:10700"/>
        <dbReference type="Rhea" id="RHEA-COMP:12313"/>
        <dbReference type="Rhea" id="RHEA-COMP:12315"/>
        <dbReference type="ChEBI" id="CHEBI:15377"/>
        <dbReference type="ChEBI" id="CHEBI:16044"/>
        <dbReference type="ChEBI" id="CHEBI:29950"/>
        <dbReference type="ChEBI" id="CHEBI:44120"/>
        <dbReference type="ChEBI" id="CHEBI:50058"/>
        <dbReference type="EC" id="1.8.4.11"/>
    </reaction>
</comment>
<comment type="function">
    <text evidence="4">Has an important function as a repair enzyme for proteins that have been inactivated by oxidation. Catalyzes the reversible oxidation-reduction of methionine sulfoxide in proteins to methionine.</text>
</comment>
<reference evidence="7" key="1">
    <citation type="submission" date="2017-09" db="EMBL/GenBank/DDBJ databases">
        <title>Depth-based differentiation of microbial function through sediment-hosted aquifers and enrichment of novel symbionts in the deep terrestrial subsurface.</title>
        <authorList>
            <person name="Probst A.J."/>
            <person name="Ladd B."/>
            <person name="Jarett J.K."/>
            <person name="Geller-Mcgrath D.E."/>
            <person name="Sieber C.M.K."/>
            <person name="Emerson J.B."/>
            <person name="Anantharaman K."/>
            <person name="Thomas B.C."/>
            <person name="Malmstrom R."/>
            <person name="Stieglmeier M."/>
            <person name="Klingl A."/>
            <person name="Woyke T."/>
            <person name="Ryan C.M."/>
            <person name="Banfield J.F."/>
        </authorList>
    </citation>
    <scope>NUCLEOTIDE SEQUENCE [LARGE SCALE GENOMIC DNA]</scope>
</reference>
<protein>
    <recommendedName>
        <fullName evidence="4">Peptide methionine sulfoxide reductase MsrA</fullName>
        <shortName evidence="4">Protein-methionine-S-oxide reductase</shortName>
        <ecNumber evidence="4">1.8.4.11</ecNumber>
    </recommendedName>
    <alternativeName>
        <fullName evidence="4">Peptide-methionine (S)-S-oxide reductase</fullName>
        <shortName evidence="4">Peptide Met(O) reductase</shortName>
    </alternativeName>
</protein>
<dbReference type="PANTHER" id="PTHR43774">
    <property type="entry name" value="PEPTIDE METHIONINE SULFOXIDE REDUCTASE"/>
    <property type="match status" value="1"/>
</dbReference>
<evidence type="ECO:0000313" key="6">
    <source>
        <dbReference type="EMBL" id="PIT86115.1"/>
    </source>
</evidence>
<dbReference type="EMBL" id="PFBZ01000213">
    <property type="protein sequence ID" value="PIT86115.1"/>
    <property type="molecule type" value="Genomic_DNA"/>
</dbReference>
<feature type="domain" description="Peptide methionine sulphoxide reductase MsrA" evidence="5">
    <location>
        <begin position="11"/>
        <end position="160"/>
    </location>
</feature>
<evidence type="ECO:0000256" key="2">
    <source>
        <dbReference type="ARBA" id="ARBA00047806"/>
    </source>
</evidence>